<dbReference type="SMART" id="SM00387">
    <property type="entry name" value="HATPase_c"/>
    <property type="match status" value="1"/>
</dbReference>
<dbReference type="Proteomes" id="UP000706039">
    <property type="component" value="Unassembled WGS sequence"/>
</dbReference>
<keyword evidence="9" id="KW-1185">Reference proteome</keyword>
<accession>A0ABS7PWE2</accession>
<dbReference type="GO" id="GO:0005524">
    <property type="term" value="F:ATP binding"/>
    <property type="evidence" value="ECO:0007669"/>
    <property type="project" value="UniProtKB-KW"/>
</dbReference>
<dbReference type="InterPro" id="IPR004358">
    <property type="entry name" value="Sig_transdc_His_kin-like_C"/>
</dbReference>
<dbReference type="EC" id="2.7.13.3" evidence="2"/>
<dbReference type="CDD" id="cd00075">
    <property type="entry name" value="HATPase"/>
    <property type="match status" value="1"/>
</dbReference>
<reference evidence="8 9" key="1">
    <citation type="submission" date="2021-08" db="EMBL/GenBank/DDBJ databases">
        <authorList>
            <person name="Tuo L."/>
        </authorList>
    </citation>
    <scope>NUCLEOTIDE SEQUENCE [LARGE SCALE GENOMIC DNA]</scope>
    <source>
        <strain evidence="8 9">JCM 31229</strain>
    </source>
</reference>
<evidence type="ECO:0000313" key="8">
    <source>
        <dbReference type="EMBL" id="MBY8825528.1"/>
    </source>
</evidence>
<dbReference type="PROSITE" id="PS50109">
    <property type="entry name" value="HIS_KIN"/>
    <property type="match status" value="1"/>
</dbReference>
<keyword evidence="8" id="KW-0547">Nucleotide-binding</keyword>
<dbReference type="InterPro" id="IPR050980">
    <property type="entry name" value="2C_sensor_his_kinase"/>
</dbReference>
<evidence type="ECO:0000256" key="4">
    <source>
        <dbReference type="ARBA" id="ARBA00022679"/>
    </source>
</evidence>
<dbReference type="PRINTS" id="PR00344">
    <property type="entry name" value="BCTRLSENSOR"/>
</dbReference>
<keyword evidence="6" id="KW-0902">Two-component regulatory system</keyword>
<keyword evidence="4" id="KW-0808">Transferase</keyword>
<dbReference type="Pfam" id="PF02518">
    <property type="entry name" value="HATPase_c"/>
    <property type="match status" value="1"/>
</dbReference>
<dbReference type="InterPro" id="IPR005467">
    <property type="entry name" value="His_kinase_dom"/>
</dbReference>
<evidence type="ECO:0000259" key="7">
    <source>
        <dbReference type="PROSITE" id="PS50109"/>
    </source>
</evidence>
<dbReference type="SUPFAM" id="SSF55874">
    <property type="entry name" value="ATPase domain of HSP90 chaperone/DNA topoisomerase II/histidine kinase"/>
    <property type="match status" value="1"/>
</dbReference>
<name>A0ABS7PWE2_9SPHN</name>
<keyword evidence="5" id="KW-0418">Kinase</keyword>
<comment type="caution">
    <text evidence="8">The sequence shown here is derived from an EMBL/GenBank/DDBJ whole genome shotgun (WGS) entry which is preliminary data.</text>
</comment>
<dbReference type="PANTHER" id="PTHR44936">
    <property type="entry name" value="SENSOR PROTEIN CREC"/>
    <property type="match status" value="1"/>
</dbReference>
<dbReference type="InterPro" id="IPR003594">
    <property type="entry name" value="HATPase_dom"/>
</dbReference>
<dbReference type="InterPro" id="IPR036890">
    <property type="entry name" value="HATPase_C_sf"/>
</dbReference>
<evidence type="ECO:0000256" key="1">
    <source>
        <dbReference type="ARBA" id="ARBA00000085"/>
    </source>
</evidence>
<keyword evidence="8" id="KW-0067">ATP-binding</keyword>
<evidence type="ECO:0000313" key="9">
    <source>
        <dbReference type="Proteomes" id="UP000706039"/>
    </source>
</evidence>
<feature type="domain" description="Histidine kinase" evidence="7">
    <location>
        <begin position="128"/>
        <end position="223"/>
    </location>
</feature>
<organism evidence="8 9">
    <name type="scientific">Sphingomonas colocasiae</name>
    <dbReference type="NCBI Taxonomy" id="1848973"/>
    <lineage>
        <taxon>Bacteria</taxon>
        <taxon>Pseudomonadati</taxon>
        <taxon>Pseudomonadota</taxon>
        <taxon>Alphaproteobacteria</taxon>
        <taxon>Sphingomonadales</taxon>
        <taxon>Sphingomonadaceae</taxon>
        <taxon>Sphingomonas</taxon>
    </lineage>
</organism>
<keyword evidence="3" id="KW-0597">Phosphoprotein</keyword>
<gene>
    <name evidence="8" type="ORF">K7G82_24715</name>
</gene>
<protein>
    <recommendedName>
        <fullName evidence="2">histidine kinase</fullName>
        <ecNumber evidence="2">2.7.13.3</ecNumber>
    </recommendedName>
</protein>
<dbReference type="PANTHER" id="PTHR44936:SF9">
    <property type="entry name" value="SENSOR PROTEIN CREC"/>
    <property type="match status" value="1"/>
</dbReference>
<dbReference type="RefSeq" id="WP_222992628.1">
    <property type="nucleotide sequence ID" value="NZ_JAINVV010000012.1"/>
</dbReference>
<dbReference type="Gene3D" id="3.30.565.10">
    <property type="entry name" value="Histidine kinase-like ATPase, C-terminal domain"/>
    <property type="match status" value="1"/>
</dbReference>
<sequence>MTRGAHLLYDLTRHLTSWTEIFRHLPEGAVHRTPPDRPEYPGTVPHAAAQALGSVLATVVMSNRIDEGVKQTLHDVTIGTIKHFHPDDGEVSQMRAFLIDALLRGGHRRPNRRYFAKLSELLDMFELLVDNILQNALKFADSGSTVSISLRHDNSDVLLEVANRGPEVPADLRDQIFERGVTKGGHGLGLYVVRMVARRHGGDAWSTEEPSGFRLIVRLPRAEACVSGVESVI</sequence>
<proteinExistence type="predicted"/>
<dbReference type="EMBL" id="JAINVV010000012">
    <property type="protein sequence ID" value="MBY8825528.1"/>
    <property type="molecule type" value="Genomic_DNA"/>
</dbReference>
<evidence type="ECO:0000256" key="3">
    <source>
        <dbReference type="ARBA" id="ARBA00022553"/>
    </source>
</evidence>
<comment type="catalytic activity">
    <reaction evidence="1">
        <text>ATP + protein L-histidine = ADP + protein N-phospho-L-histidine.</text>
        <dbReference type="EC" id="2.7.13.3"/>
    </reaction>
</comment>
<evidence type="ECO:0000256" key="6">
    <source>
        <dbReference type="ARBA" id="ARBA00023012"/>
    </source>
</evidence>
<evidence type="ECO:0000256" key="2">
    <source>
        <dbReference type="ARBA" id="ARBA00012438"/>
    </source>
</evidence>
<evidence type="ECO:0000256" key="5">
    <source>
        <dbReference type="ARBA" id="ARBA00022777"/>
    </source>
</evidence>